<comment type="similarity">
    <text evidence="1">Belongs to the peptidase S58 family.</text>
</comment>
<proteinExistence type="inferred from homology"/>
<dbReference type="PANTHER" id="PTHR36512:SF3">
    <property type="entry name" value="BLR5678 PROTEIN"/>
    <property type="match status" value="1"/>
</dbReference>
<dbReference type="InterPro" id="IPR016117">
    <property type="entry name" value="ArgJ-like_dom_sf"/>
</dbReference>
<dbReference type="GO" id="GO:0004177">
    <property type="term" value="F:aminopeptidase activity"/>
    <property type="evidence" value="ECO:0007669"/>
    <property type="project" value="TreeGrafter"/>
</dbReference>
<sequence length="357" mass="36498">MRARDFGIVVGTGTPGEHNAITDVPGVRVGHTTLISGSGPRVVGEGPVRTGVTVVVPHDGSAFDEPLYAGLHWLNGNGEITGMAFLQDFGLLASPIGLTNTGSVGVVRDALVEIEVGSLGKGGRAWSLPVVGETWDGMLNDIDGRHVKAAHVREAYEKAAGGPVAEGAVGGGTGMICHGFKGGIGTASRLVDGYTVGVLVQANHGRRERLTVNGVNVGSSLPVSALPDEEAGSIIGIVATDAPLLPHQCRRVAQRAGLGVARTGGAGENSSGDGFLCFSTGNRNLPANALDAAPPRTFQVTVLADEYLDPLFYAVIEATEEAVVNALVAAETMTGADDLTVTGLDGRLLAEMLTPGK</sequence>
<dbReference type="SUPFAM" id="SSF56266">
    <property type="entry name" value="DmpA/ArgJ-like"/>
    <property type="match status" value="1"/>
</dbReference>
<keyword evidence="3" id="KW-1185">Reference proteome</keyword>
<dbReference type="Pfam" id="PF03576">
    <property type="entry name" value="Peptidase_S58"/>
    <property type="match status" value="1"/>
</dbReference>
<dbReference type="AlphaFoldDB" id="A0A5N6BSL0"/>
<dbReference type="RefSeq" id="WP_139575996.1">
    <property type="nucleotide sequence ID" value="NZ_VDMA02000010.1"/>
</dbReference>
<dbReference type="InterPro" id="IPR005321">
    <property type="entry name" value="Peptidase_S58_DmpA"/>
</dbReference>
<evidence type="ECO:0000256" key="1">
    <source>
        <dbReference type="ARBA" id="ARBA00007068"/>
    </source>
</evidence>
<comment type="caution">
    <text evidence="2">The sequence shown here is derived from an EMBL/GenBank/DDBJ whole genome shotgun (WGS) entry which is preliminary data.</text>
</comment>
<dbReference type="PANTHER" id="PTHR36512">
    <property type="entry name" value="D-AMINOPEPTIDASE"/>
    <property type="match status" value="1"/>
</dbReference>
<dbReference type="Proteomes" id="UP000313066">
    <property type="component" value="Unassembled WGS sequence"/>
</dbReference>
<protein>
    <submittedName>
        <fullName evidence="2">S58 family peptidase</fullName>
    </submittedName>
</protein>
<dbReference type="EMBL" id="VDMA02000010">
    <property type="protein sequence ID" value="KAB8183340.1"/>
    <property type="molecule type" value="Genomic_DNA"/>
</dbReference>
<name>A0A5N6BSL0_9ACTN</name>
<reference evidence="2 3" key="1">
    <citation type="submission" date="2019-10" db="EMBL/GenBank/DDBJ databases">
        <title>Nonomuraea sp. nov., isolated from Phyllanthus amarus.</title>
        <authorList>
            <person name="Klykleung N."/>
            <person name="Tanasupawat S."/>
        </authorList>
    </citation>
    <scope>NUCLEOTIDE SEQUENCE [LARGE SCALE GENOMIC DNA]</scope>
    <source>
        <strain evidence="2 3">CR1-09</strain>
    </source>
</reference>
<evidence type="ECO:0000313" key="3">
    <source>
        <dbReference type="Proteomes" id="UP000313066"/>
    </source>
</evidence>
<dbReference type="Gene3D" id="3.60.70.12">
    <property type="entry name" value="L-amino peptidase D-ALA esterase/amidase"/>
    <property type="match status" value="1"/>
</dbReference>
<gene>
    <name evidence="2" type="ORF">FH610_019705</name>
</gene>
<evidence type="ECO:0000313" key="2">
    <source>
        <dbReference type="EMBL" id="KAB8183340.1"/>
    </source>
</evidence>
<organism evidence="2 3">
    <name type="scientific">Microbispora catharanthi</name>
    <dbReference type="NCBI Taxonomy" id="1712871"/>
    <lineage>
        <taxon>Bacteria</taxon>
        <taxon>Bacillati</taxon>
        <taxon>Actinomycetota</taxon>
        <taxon>Actinomycetes</taxon>
        <taxon>Streptosporangiales</taxon>
        <taxon>Streptosporangiaceae</taxon>
        <taxon>Microbispora</taxon>
    </lineage>
</organism>
<accession>A0A5N6BSL0</accession>
<dbReference type="CDD" id="cd02253">
    <property type="entry name" value="DmpA"/>
    <property type="match status" value="1"/>
</dbReference>